<dbReference type="AlphaFoldDB" id="A0A1X2LPY3"/>
<dbReference type="OrthoDB" id="5173286at2"/>
<dbReference type="SUPFAM" id="SSF53067">
    <property type="entry name" value="Actin-like ATPase domain"/>
    <property type="match status" value="1"/>
</dbReference>
<dbReference type="GO" id="GO:0005524">
    <property type="term" value="F:ATP binding"/>
    <property type="evidence" value="ECO:0007669"/>
    <property type="project" value="UniProtKB-KW"/>
</dbReference>
<evidence type="ECO:0000256" key="3">
    <source>
        <dbReference type="ARBA" id="ARBA00023186"/>
    </source>
</evidence>
<dbReference type="RefSeq" id="WP_085327177.1">
    <property type="nucleotide sequence ID" value="NZ_NCXP01000040.1"/>
</dbReference>
<dbReference type="Pfam" id="PF00012">
    <property type="entry name" value="HSP70"/>
    <property type="match status" value="1"/>
</dbReference>
<dbReference type="EMBL" id="NCXP01000040">
    <property type="protein sequence ID" value="OSC38132.1"/>
    <property type="molecule type" value="Genomic_DNA"/>
</dbReference>
<keyword evidence="5" id="KW-1133">Transmembrane helix</keyword>
<dbReference type="InterPro" id="IPR043129">
    <property type="entry name" value="ATPase_NBD"/>
</dbReference>
<sequence>MGESLGLSIGVANLVAARAGSAPLPRTAVLTLFDHRAAEVGLPEENPKLTESGLVLRGFVERVGDRAALVAADGTKYHGEALTVEALDAMARVVGYGAPITIAVPAHWSQRQFAALRAALVTQPTLAPGGVPATLLSDATAALVALRVQPGFPTDGVVALCDFGASGTSVTLANAGSNFEPIGPTVRYRDFSGEEIDRLILNEILTAAPGVDTTDASGTATRMGSVTRLLDGCRQAKEQLSAATVATIPAASAGSGADVALSRAEFERLVSGPLDRFIATVEETLQRNGIPRTSLGAIATAGGGASIPLITARLSERLQVPIFTTPQPTFSAAIGAALLGQQQSSATAPTGAGPALETPTNIVGVTGTATEISPTAWANQAASAAASESASDNAGSDANSATYRALAWSQDAATGNEPVPYTGPTDYAYQDARHDADADADREPKHLPWYKRAAVVFSLAAAGVAILVAVVLGLTLRPNNNRPVNTTAPQPAPPPTSQTVTVTGPDDRPTVTVLPPPPVTSTTVPPVTTTTTQPTTTTTRPPTTTTT</sequence>
<dbReference type="Gene3D" id="3.30.420.40">
    <property type="match status" value="2"/>
</dbReference>
<name>A0A1X2LPY3_9MYCO</name>
<keyword evidence="5" id="KW-0812">Transmembrane</keyword>
<dbReference type="Gene3D" id="3.90.640.10">
    <property type="entry name" value="Actin, Chain A, domain 4"/>
    <property type="match status" value="1"/>
</dbReference>
<feature type="region of interest" description="Disordered" evidence="4">
    <location>
        <begin position="482"/>
        <end position="547"/>
    </location>
</feature>
<organism evidence="6 7">
    <name type="scientific">Mycobacterium decipiens</name>
    <dbReference type="NCBI Taxonomy" id="1430326"/>
    <lineage>
        <taxon>Bacteria</taxon>
        <taxon>Bacillati</taxon>
        <taxon>Actinomycetota</taxon>
        <taxon>Actinomycetes</taxon>
        <taxon>Mycobacteriales</taxon>
        <taxon>Mycobacteriaceae</taxon>
        <taxon>Mycobacterium</taxon>
    </lineage>
</organism>
<dbReference type="Proteomes" id="UP000193247">
    <property type="component" value="Unassembled WGS sequence"/>
</dbReference>
<keyword evidence="7" id="KW-1185">Reference proteome</keyword>
<proteinExistence type="predicted"/>
<reference evidence="6 7" key="1">
    <citation type="submission" date="2017-04" db="EMBL/GenBank/DDBJ databases">
        <title>The new phylogeny of genus Mycobacterium.</title>
        <authorList>
            <person name="Tortoli E."/>
            <person name="Trovato A."/>
            <person name="Cirillo D.M."/>
        </authorList>
    </citation>
    <scope>NUCLEOTIDE SEQUENCE [LARGE SCALE GENOMIC DNA]</scope>
    <source>
        <strain evidence="6 7">TBL 1200985</strain>
    </source>
</reference>
<dbReference type="PANTHER" id="PTHR42749">
    <property type="entry name" value="CELL SHAPE-DETERMINING PROTEIN MREB"/>
    <property type="match status" value="1"/>
</dbReference>
<dbReference type="GO" id="GO:0140662">
    <property type="term" value="F:ATP-dependent protein folding chaperone"/>
    <property type="evidence" value="ECO:0007669"/>
    <property type="project" value="InterPro"/>
</dbReference>
<evidence type="ECO:0000256" key="2">
    <source>
        <dbReference type="ARBA" id="ARBA00022840"/>
    </source>
</evidence>
<comment type="caution">
    <text evidence="6">The sequence shown here is derived from an EMBL/GenBank/DDBJ whole genome shotgun (WGS) entry which is preliminary data.</text>
</comment>
<evidence type="ECO:0000313" key="7">
    <source>
        <dbReference type="Proteomes" id="UP000193247"/>
    </source>
</evidence>
<dbReference type="InterPro" id="IPR013126">
    <property type="entry name" value="Hsp_70_fam"/>
</dbReference>
<feature type="non-terminal residue" evidence="6">
    <location>
        <position position="547"/>
    </location>
</feature>
<dbReference type="PANTHER" id="PTHR42749:SF1">
    <property type="entry name" value="CELL SHAPE-DETERMINING PROTEIN MREB"/>
    <property type="match status" value="1"/>
</dbReference>
<feature type="transmembrane region" description="Helical" evidence="5">
    <location>
        <begin position="453"/>
        <end position="476"/>
    </location>
</feature>
<evidence type="ECO:0000256" key="5">
    <source>
        <dbReference type="SAM" id="Phobius"/>
    </source>
</evidence>
<keyword evidence="2" id="KW-0067">ATP-binding</keyword>
<evidence type="ECO:0000256" key="4">
    <source>
        <dbReference type="SAM" id="MobiDB-lite"/>
    </source>
</evidence>
<gene>
    <name evidence="6" type="ORF">B8W66_20945</name>
</gene>
<accession>A0A1X2LPY3</accession>
<evidence type="ECO:0000256" key="1">
    <source>
        <dbReference type="ARBA" id="ARBA00022741"/>
    </source>
</evidence>
<evidence type="ECO:0000313" key="6">
    <source>
        <dbReference type="EMBL" id="OSC38132.1"/>
    </source>
</evidence>
<feature type="compositionally biased region" description="Low complexity" evidence="4">
    <location>
        <begin position="520"/>
        <end position="547"/>
    </location>
</feature>
<dbReference type="STRING" id="1430326.B8W66_20945"/>
<keyword evidence="5" id="KW-0472">Membrane</keyword>
<protein>
    <submittedName>
        <fullName evidence="6">Molecular chaperone</fullName>
    </submittedName>
</protein>
<keyword evidence="3" id="KW-0143">Chaperone</keyword>
<keyword evidence="1" id="KW-0547">Nucleotide-binding</keyword>